<dbReference type="PANTHER" id="PTHR43547">
    <property type="entry name" value="TWO-COMPONENT HISTIDINE KINASE"/>
    <property type="match status" value="1"/>
</dbReference>
<dbReference type="PANTHER" id="PTHR43547:SF2">
    <property type="entry name" value="HYBRID SIGNAL TRANSDUCTION HISTIDINE KINASE C"/>
    <property type="match status" value="1"/>
</dbReference>
<keyword evidence="3" id="KW-0418">Kinase</keyword>
<sequence length="263" mass="30599">MAVVEENRKNFQRALAYRKEYETWKDSLTDQNKIYEVAQIEKQFAVKEKQKEVNLLAAENRAKVQERNGLLYSAITLLILLGVTFYFYKEKIKTNKIVVAQKERLDELNVAKDQLFSIVSHDLRASVNALKTSNTKLLDNLESKNLDALENTLQNNSAIVNGAYNLLDNLLHWALLQTKQSYFHIEPLRLFFIVEQVAYNYKPLMHDKSISFQNLVLQTDKVLADQESLKIILRNLLDNAIKFQIQRIVLQFILKILLQTIVI</sequence>
<keyword evidence="2" id="KW-1133">Transmembrane helix</keyword>
<keyword evidence="1" id="KW-0597">Phosphoprotein</keyword>
<evidence type="ECO:0000256" key="2">
    <source>
        <dbReference type="SAM" id="Phobius"/>
    </source>
</evidence>
<evidence type="ECO:0000256" key="1">
    <source>
        <dbReference type="ARBA" id="ARBA00022553"/>
    </source>
</evidence>
<dbReference type="SUPFAM" id="SSF47384">
    <property type="entry name" value="Homodimeric domain of signal transducing histidine kinase"/>
    <property type="match status" value="1"/>
</dbReference>
<dbReference type="Gene3D" id="3.30.565.10">
    <property type="entry name" value="Histidine kinase-like ATPase, C-terminal domain"/>
    <property type="match status" value="1"/>
</dbReference>
<dbReference type="eggNOG" id="COG0457">
    <property type="taxonomic scope" value="Bacteria"/>
</dbReference>
<evidence type="ECO:0000313" key="3">
    <source>
        <dbReference type="EMBL" id="GAL66877.1"/>
    </source>
</evidence>
<dbReference type="SUPFAM" id="SSF55874">
    <property type="entry name" value="ATPase domain of HSP90 chaperone/DNA topoisomerase II/histidine kinase"/>
    <property type="match status" value="1"/>
</dbReference>
<dbReference type="InterPro" id="IPR036097">
    <property type="entry name" value="HisK_dim/P_sf"/>
</dbReference>
<protein>
    <submittedName>
        <fullName evidence="3">Two-component system sensor histidine kinase</fullName>
    </submittedName>
</protein>
<organism evidence="3 4">
    <name type="scientific">Jejuia pallidilutea</name>
    <dbReference type="NCBI Taxonomy" id="504487"/>
    <lineage>
        <taxon>Bacteria</taxon>
        <taxon>Pseudomonadati</taxon>
        <taxon>Bacteroidota</taxon>
        <taxon>Flavobacteriia</taxon>
        <taxon>Flavobacteriales</taxon>
        <taxon>Flavobacteriaceae</taxon>
        <taxon>Jejuia</taxon>
    </lineage>
</organism>
<feature type="transmembrane region" description="Helical" evidence="2">
    <location>
        <begin position="70"/>
        <end position="88"/>
    </location>
</feature>
<keyword evidence="2" id="KW-0812">Transmembrane</keyword>
<dbReference type="eggNOG" id="COG5002">
    <property type="taxonomic scope" value="Bacteria"/>
</dbReference>
<evidence type="ECO:0000313" key="4">
    <source>
        <dbReference type="Proteomes" id="UP000029641"/>
    </source>
</evidence>
<dbReference type="Gene3D" id="1.10.287.130">
    <property type="match status" value="1"/>
</dbReference>
<dbReference type="GO" id="GO:0000155">
    <property type="term" value="F:phosphorelay sensor kinase activity"/>
    <property type="evidence" value="ECO:0007669"/>
    <property type="project" value="InterPro"/>
</dbReference>
<name>A0A090WH99_9FLAO</name>
<dbReference type="RefSeq" id="WP_238566229.1">
    <property type="nucleotide sequence ID" value="NZ_BBNR01000006.1"/>
</dbReference>
<accession>A0A090WH99</accession>
<dbReference type="EMBL" id="BBNR01000006">
    <property type="protein sequence ID" value="GAL66877.1"/>
    <property type="molecule type" value="Genomic_DNA"/>
</dbReference>
<reference evidence="3 4" key="1">
    <citation type="journal article" date="2014" name="Genome Announc.">
        <title>Draft Genome Sequence of Marine Flavobacterium Jejuia pallidilutea Strain 11shimoA1 and Pigmentation Mutants.</title>
        <authorList>
            <person name="Takatani N."/>
            <person name="Nakanishi M."/>
            <person name="Meirelles P."/>
            <person name="Mino S."/>
            <person name="Suda W."/>
            <person name="Oshima K."/>
            <person name="Hattori M."/>
            <person name="Ohkuma M."/>
            <person name="Hosokawa M."/>
            <person name="Miyashita K."/>
            <person name="Thompson F.L."/>
            <person name="Niwa A."/>
            <person name="Sawabe T."/>
            <person name="Sawabe T."/>
        </authorList>
    </citation>
    <scope>NUCLEOTIDE SEQUENCE [LARGE SCALE GENOMIC DNA]</scope>
    <source>
        <strain evidence="3 4">JCM 19301</strain>
    </source>
</reference>
<proteinExistence type="predicted"/>
<comment type="caution">
    <text evidence="3">The sequence shown here is derived from an EMBL/GenBank/DDBJ whole genome shotgun (WGS) entry which is preliminary data.</text>
</comment>
<dbReference type="InterPro" id="IPR036890">
    <property type="entry name" value="HATPase_C_sf"/>
</dbReference>
<keyword evidence="2" id="KW-0472">Membrane</keyword>
<keyword evidence="3" id="KW-0808">Transferase</keyword>
<dbReference type="STRING" id="504487.JCM19538_184"/>
<gene>
    <name evidence="3" type="ORF">JCM19301_1421</name>
</gene>
<dbReference type="AlphaFoldDB" id="A0A090WH99"/>
<dbReference type="Proteomes" id="UP000029641">
    <property type="component" value="Unassembled WGS sequence"/>
</dbReference>